<organism evidence="5 6">
    <name type="scientific">Leuconostoc suionicum</name>
    <dbReference type="NCBI Taxonomy" id="1511761"/>
    <lineage>
        <taxon>Bacteria</taxon>
        <taxon>Bacillati</taxon>
        <taxon>Bacillota</taxon>
        <taxon>Bacilli</taxon>
        <taxon>Lactobacillales</taxon>
        <taxon>Lactobacillaceae</taxon>
        <taxon>Leuconostoc</taxon>
    </lineage>
</organism>
<dbReference type="EMBL" id="OKQR01000007">
    <property type="protein sequence ID" value="SPD95081.1"/>
    <property type="molecule type" value="Genomic_DNA"/>
</dbReference>
<evidence type="ECO:0000256" key="1">
    <source>
        <dbReference type="ARBA" id="ARBA00023125"/>
    </source>
</evidence>
<dbReference type="PROSITE" id="PS50977">
    <property type="entry name" value="HTH_TETR_2"/>
    <property type="match status" value="1"/>
</dbReference>
<evidence type="ECO:0000313" key="6">
    <source>
        <dbReference type="Proteomes" id="UP000237923"/>
    </source>
</evidence>
<proteinExistence type="predicted"/>
<sequence>MSRLSQQRMQKIIFTSFKKLLESTKFSNLTMTAIASDALIHRNTIYQYFDDKFDLLTKYIDFELIDSSVCLIEFESHPFKTIHDISHLSFEKVIIYQHDDHGFQKVMQNFFIQKIVSSQNDSTIFWAFGKVGSILLWNELHNDYYNMFTDYEILDNIYVSKKFPEIP</sequence>
<dbReference type="InterPro" id="IPR001647">
    <property type="entry name" value="HTH_TetR"/>
</dbReference>
<name>A0A2N9KHE2_9LACO</name>
<dbReference type="SUPFAM" id="SSF46689">
    <property type="entry name" value="Homeodomain-like"/>
    <property type="match status" value="1"/>
</dbReference>
<evidence type="ECO:0000313" key="7">
    <source>
        <dbReference type="Proteomes" id="UP000239237"/>
    </source>
</evidence>
<accession>A0A2N9KHE2</accession>
<keyword evidence="7" id="KW-1185">Reference proteome</keyword>
<reference evidence="5 6" key="1">
    <citation type="submission" date="2018-02" db="EMBL/GenBank/DDBJ databases">
        <authorList>
            <person name="Cohen D.B."/>
            <person name="Kent A.D."/>
        </authorList>
    </citation>
    <scope>NUCLEOTIDE SEQUENCE [LARGE SCALE GENOMIC DNA]</scope>
    <source>
        <strain evidence="5 6">CECT 9216</strain>
    </source>
</reference>
<evidence type="ECO:0000259" key="3">
    <source>
        <dbReference type="PROSITE" id="PS50977"/>
    </source>
</evidence>
<feature type="domain" description="HTH tetR-type" evidence="3">
    <location>
        <begin position="7"/>
        <end position="67"/>
    </location>
</feature>
<keyword evidence="1 2" id="KW-0238">DNA-binding</keyword>
<evidence type="ECO:0000256" key="2">
    <source>
        <dbReference type="PROSITE-ProRule" id="PRU00335"/>
    </source>
</evidence>
<protein>
    <recommendedName>
        <fullName evidence="3">HTH tetR-type domain-containing protein</fullName>
    </recommendedName>
</protein>
<dbReference type="Proteomes" id="UP000237923">
    <property type="component" value="Unassembled WGS sequence"/>
</dbReference>
<dbReference type="EMBL" id="OKQU01000006">
    <property type="protein sequence ID" value="SPE09879.1"/>
    <property type="molecule type" value="Genomic_DNA"/>
</dbReference>
<dbReference type="AlphaFoldDB" id="A0A2N9KHE2"/>
<dbReference type="Gene3D" id="1.10.357.10">
    <property type="entry name" value="Tetracycline Repressor, domain 2"/>
    <property type="match status" value="1"/>
</dbReference>
<reference evidence="4 7" key="2">
    <citation type="submission" date="2018-02" db="EMBL/GenBank/DDBJ databases">
        <authorList>
            <person name="Rodrigo-Torres L."/>
            <person name="Arahal R. D."/>
            <person name="Lucena T."/>
        </authorList>
    </citation>
    <scope>NUCLEOTIDE SEQUENCE [LARGE SCALE GENOMIC DNA]</scope>
    <source>
        <strain evidence="4 7">CECT 8486</strain>
    </source>
</reference>
<evidence type="ECO:0000313" key="5">
    <source>
        <dbReference type="EMBL" id="SPE09879.1"/>
    </source>
</evidence>
<dbReference type="RefSeq" id="WP_105299897.1">
    <property type="nucleotide sequence ID" value="NZ_OKQR01000007.1"/>
</dbReference>
<feature type="DNA-binding region" description="H-T-H motif" evidence="2">
    <location>
        <begin position="30"/>
        <end position="49"/>
    </location>
</feature>
<evidence type="ECO:0000313" key="4">
    <source>
        <dbReference type="EMBL" id="SPD95081.1"/>
    </source>
</evidence>
<dbReference type="GO" id="GO:0003677">
    <property type="term" value="F:DNA binding"/>
    <property type="evidence" value="ECO:0007669"/>
    <property type="project" value="UniProtKB-UniRule"/>
</dbReference>
<dbReference type="InterPro" id="IPR009057">
    <property type="entry name" value="Homeodomain-like_sf"/>
</dbReference>
<gene>
    <name evidence="4" type="ORF">LES8486_02047</name>
    <name evidence="5" type="ORF">LES9216_02077</name>
</gene>
<dbReference type="Proteomes" id="UP000239237">
    <property type="component" value="Unassembled WGS sequence"/>
</dbReference>